<gene>
    <name evidence="2" type="ORF">ACHAWO_010842</name>
</gene>
<dbReference type="AlphaFoldDB" id="A0ABD3QCI6"/>
<evidence type="ECO:0000256" key="1">
    <source>
        <dbReference type="SAM" id="MobiDB-lite"/>
    </source>
</evidence>
<name>A0ABD3QCI6_9STRA</name>
<protein>
    <submittedName>
        <fullName evidence="2">Uncharacterized protein</fullName>
    </submittedName>
</protein>
<reference evidence="2 3" key="1">
    <citation type="submission" date="2024-10" db="EMBL/GenBank/DDBJ databases">
        <title>Updated reference genomes for cyclostephanoid diatoms.</title>
        <authorList>
            <person name="Roberts W.R."/>
            <person name="Alverson A.J."/>
        </authorList>
    </citation>
    <scope>NUCLEOTIDE SEQUENCE [LARGE SCALE GENOMIC DNA]</scope>
    <source>
        <strain evidence="2 3">AJA010-31</strain>
    </source>
</reference>
<dbReference type="Proteomes" id="UP001530400">
    <property type="component" value="Unassembled WGS sequence"/>
</dbReference>
<proteinExistence type="predicted"/>
<keyword evidence="3" id="KW-1185">Reference proteome</keyword>
<evidence type="ECO:0000313" key="2">
    <source>
        <dbReference type="EMBL" id="KAL3798098.1"/>
    </source>
</evidence>
<comment type="caution">
    <text evidence="2">The sequence shown here is derived from an EMBL/GenBank/DDBJ whole genome shotgun (WGS) entry which is preliminary data.</text>
</comment>
<organism evidence="2 3">
    <name type="scientific">Cyclotella atomus</name>
    <dbReference type="NCBI Taxonomy" id="382360"/>
    <lineage>
        <taxon>Eukaryota</taxon>
        <taxon>Sar</taxon>
        <taxon>Stramenopiles</taxon>
        <taxon>Ochrophyta</taxon>
        <taxon>Bacillariophyta</taxon>
        <taxon>Coscinodiscophyceae</taxon>
        <taxon>Thalassiosirophycidae</taxon>
        <taxon>Stephanodiscales</taxon>
        <taxon>Stephanodiscaceae</taxon>
        <taxon>Cyclotella</taxon>
    </lineage>
</organism>
<evidence type="ECO:0000313" key="3">
    <source>
        <dbReference type="Proteomes" id="UP001530400"/>
    </source>
</evidence>
<dbReference type="EMBL" id="JALLPJ020000230">
    <property type="protein sequence ID" value="KAL3798098.1"/>
    <property type="molecule type" value="Genomic_DNA"/>
</dbReference>
<sequence>MSDNNKIEEQTSADAELPAVEQPDQAEDSMSAPTESAAPQTPRYRSIFVNFMSHFHQKSTPYPQDQDFTDEGFLAVTPHHVCVYLNVKAFGKPKPEDHDKLILNFTGVDFIRKAIEYYMPHENNPARSNEVLSLMDKIRSLESDTKAGRVAPILPQDSLVDPEDTHDASLESDNAVTTDLLRTMHNRNVQFLSVIQAMDSTIRTLTKTVHQMRRTLESNNLQISDEISASDCLANGVPLIDHSATTSIVKRLKAEEAGITAALNNLAKNEYPSVLPVPTGNASMKVDAQGHCTFYNEMGKEMDLPEGFELPTCDLIDAWTAWLTGFPTHKFRVTKTTEEGETESLVDAPIKPLRNMKLGCIPASLKKKYKDGWRPILQYMATSVDNMIAGVPPADMDDSFINATFNAAMEALIIKVPAMFQGKNERSKTWKVATWSRKIREQTGSQRRSLEEVKDEDAENLADVAMAEMV</sequence>
<feature type="region of interest" description="Disordered" evidence="1">
    <location>
        <begin position="1"/>
        <end position="40"/>
    </location>
</feature>
<accession>A0ABD3QCI6</accession>